<keyword evidence="8" id="KW-1185">Reference proteome</keyword>
<reference evidence="7" key="1">
    <citation type="submission" date="2021-01" db="EMBL/GenBank/DDBJ databases">
        <title>Modified the classification status of verrucomicrobia.</title>
        <authorList>
            <person name="Feng X."/>
        </authorList>
    </citation>
    <scope>NUCLEOTIDE SEQUENCE</scope>
    <source>
        <strain evidence="7">KCTC 13126</strain>
    </source>
</reference>
<dbReference type="SUPFAM" id="SSF103088">
    <property type="entry name" value="OmpA-like"/>
    <property type="match status" value="1"/>
</dbReference>
<dbReference type="Pfam" id="PF13677">
    <property type="entry name" value="MotB_plug"/>
    <property type="match status" value="1"/>
</dbReference>
<feature type="domain" description="Motility protein B-like N-terminal" evidence="6">
    <location>
        <begin position="4"/>
        <end position="50"/>
    </location>
</feature>
<dbReference type="Proteomes" id="UP000617628">
    <property type="component" value="Unassembled WGS sequence"/>
</dbReference>
<evidence type="ECO:0000313" key="7">
    <source>
        <dbReference type="EMBL" id="MBK1878451.1"/>
    </source>
</evidence>
<sequence length="260" mass="29389">MKQTGTHHGGAWKVAYADFVTAMMALFMVLWLTSQNESLKRELSEYFQDPYNTPMDNSMGVIDSKSEGQPKKDTQGQAKGKAEISDFKVLYDMAQEFMRLLNIESSDPDQKPIDLDVTSDGLRVTLYDRDAHPFFVENTADYTPWGAFVVETLAWLVQRHGFMVRVDGYVSEGFEGDGWDYTAWELSSDRANMTRRLLERYGVRAGQFKAVTAHGTTEPLPFVHPSAEANDRVSISLVLSELYNSLEDRESEGDPPSFPE</sequence>
<evidence type="ECO:0000256" key="3">
    <source>
        <dbReference type="ARBA" id="ARBA00023136"/>
    </source>
</evidence>
<accession>A0A934VM41</accession>
<proteinExistence type="predicted"/>
<gene>
    <name evidence="7" type="ORF">JIN87_16340</name>
</gene>
<dbReference type="Gene3D" id="3.30.1330.60">
    <property type="entry name" value="OmpA-like domain"/>
    <property type="match status" value="1"/>
</dbReference>
<dbReference type="EMBL" id="JAENIL010000030">
    <property type="protein sequence ID" value="MBK1878451.1"/>
    <property type="molecule type" value="Genomic_DNA"/>
</dbReference>
<evidence type="ECO:0000259" key="6">
    <source>
        <dbReference type="Pfam" id="PF13677"/>
    </source>
</evidence>
<dbReference type="GO" id="GO:0016020">
    <property type="term" value="C:membrane"/>
    <property type="evidence" value="ECO:0007669"/>
    <property type="project" value="UniProtKB-SubCell"/>
</dbReference>
<name>A0A934VM41_9BACT</name>
<comment type="subcellular location">
    <subcellularLocation>
        <location evidence="1">Membrane</location>
    </subcellularLocation>
</comment>
<dbReference type="AlphaFoldDB" id="A0A934VM41"/>
<evidence type="ECO:0000256" key="5">
    <source>
        <dbReference type="SAM" id="Phobius"/>
    </source>
</evidence>
<feature type="transmembrane region" description="Helical" evidence="5">
    <location>
        <begin position="14"/>
        <end position="33"/>
    </location>
</feature>
<keyword evidence="5" id="KW-1133">Transmembrane helix</keyword>
<evidence type="ECO:0000256" key="2">
    <source>
        <dbReference type="ARBA" id="ARBA00022692"/>
    </source>
</evidence>
<evidence type="ECO:0000313" key="8">
    <source>
        <dbReference type="Proteomes" id="UP000617628"/>
    </source>
</evidence>
<evidence type="ECO:0000256" key="4">
    <source>
        <dbReference type="SAM" id="MobiDB-lite"/>
    </source>
</evidence>
<feature type="region of interest" description="Disordered" evidence="4">
    <location>
        <begin position="54"/>
        <end position="80"/>
    </location>
</feature>
<keyword evidence="3 5" id="KW-0472">Membrane</keyword>
<dbReference type="InterPro" id="IPR050330">
    <property type="entry name" value="Bact_OuterMem_StrucFunc"/>
</dbReference>
<comment type="caution">
    <text evidence="7">The sequence shown here is derived from an EMBL/GenBank/DDBJ whole genome shotgun (WGS) entry which is preliminary data.</text>
</comment>
<dbReference type="PANTHER" id="PTHR30329:SF21">
    <property type="entry name" value="LIPOPROTEIN YIAD-RELATED"/>
    <property type="match status" value="1"/>
</dbReference>
<feature type="compositionally biased region" description="Basic and acidic residues" evidence="4">
    <location>
        <begin position="64"/>
        <end position="80"/>
    </location>
</feature>
<dbReference type="RefSeq" id="WP_200356661.1">
    <property type="nucleotide sequence ID" value="NZ_JAENIL010000030.1"/>
</dbReference>
<dbReference type="InterPro" id="IPR025713">
    <property type="entry name" value="MotB-like_N_dom"/>
</dbReference>
<dbReference type="InterPro" id="IPR036737">
    <property type="entry name" value="OmpA-like_sf"/>
</dbReference>
<protein>
    <recommendedName>
        <fullName evidence="6">Motility protein B-like N-terminal domain-containing protein</fullName>
    </recommendedName>
</protein>
<organism evidence="7 8">
    <name type="scientific">Pelagicoccus mobilis</name>
    <dbReference type="NCBI Taxonomy" id="415221"/>
    <lineage>
        <taxon>Bacteria</taxon>
        <taxon>Pseudomonadati</taxon>
        <taxon>Verrucomicrobiota</taxon>
        <taxon>Opitutia</taxon>
        <taxon>Puniceicoccales</taxon>
        <taxon>Pelagicoccaceae</taxon>
        <taxon>Pelagicoccus</taxon>
    </lineage>
</organism>
<dbReference type="PANTHER" id="PTHR30329">
    <property type="entry name" value="STATOR ELEMENT OF FLAGELLAR MOTOR COMPLEX"/>
    <property type="match status" value="1"/>
</dbReference>
<evidence type="ECO:0000256" key="1">
    <source>
        <dbReference type="ARBA" id="ARBA00004370"/>
    </source>
</evidence>
<keyword evidence="2 5" id="KW-0812">Transmembrane</keyword>